<dbReference type="Pfam" id="PF04542">
    <property type="entry name" value="Sigma70_r2"/>
    <property type="match status" value="1"/>
</dbReference>
<accession>A0A2N3I7N4</accession>
<dbReference type="GO" id="GO:0016987">
    <property type="term" value="F:sigma factor activity"/>
    <property type="evidence" value="ECO:0007669"/>
    <property type="project" value="UniProtKB-KW"/>
</dbReference>
<evidence type="ECO:0000256" key="5">
    <source>
        <dbReference type="ARBA" id="ARBA00023163"/>
    </source>
</evidence>
<sequence length="202" mass="23652">MAKFLLSIKAQMNEALQHSEADIISALRQGDSKALEIIYKQHYPAVLHFIIQNNGTDQDAKDLYQEAVIILYEKLRQEHFLLTCQIKTFLYSVCRKLWLKRLREKGKYFGKLEDFESFLPLEEDELGIEENEQKLGAMATAMEQLGEPCRTLLKDFYISGLTMQDIAEKMGYTNADNAKNQKYKCLVRLKKLFFEKYKKFEV</sequence>
<dbReference type="InterPro" id="IPR036388">
    <property type="entry name" value="WH-like_DNA-bd_sf"/>
</dbReference>
<evidence type="ECO:0000259" key="6">
    <source>
        <dbReference type="Pfam" id="PF04542"/>
    </source>
</evidence>
<name>A0A2N3I7N4_9BACT</name>
<dbReference type="SUPFAM" id="SSF88659">
    <property type="entry name" value="Sigma3 and sigma4 domains of RNA polymerase sigma factors"/>
    <property type="match status" value="1"/>
</dbReference>
<dbReference type="Gene3D" id="1.10.10.10">
    <property type="entry name" value="Winged helix-like DNA-binding domain superfamily/Winged helix DNA-binding domain"/>
    <property type="match status" value="1"/>
</dbReference>
<dbReference type="InterPro" id="IPR014284">
    <property type="entry name" value="RNA_pol_sigma-70_dom"/>
</dbReference>
<keyword evidence="4" id="KW-0238">DNA-binding</keyword>
<dbReference type="InterPro" id="IPR013325">
    <property type="entry name" value="RNA_pol_sigma_r2"/>
</dbReference>
<protein>
    <submittedName>
        <fullName evidence="7">Sigma70-ECF: RNA polymerase sigma factor, sigma-70 family</fullName>
    </submittedName>
</protein>
<dbReference type="PANTHER" id="PTHR43133:SF8">
    <property type="entry name" value="RNA POLYMERASE SIGMA FACTOR HI_1459-RELATED"/>
    <property type="match status" value="1"/>
</dbReference>
<evidence type="ECO:0000256" key="4">
    <source>
        <dbReference type="ARBA" id="ARBA00023125"/>
    </source>
</evidence>
<keyword evidence="5" id="KW-0804">Transcription</keyword>
<dbReference type="NCBIfam" id="TIGR02937">
    <property type="entry name" value="sigma70-ECF"/>
    <property type="match status" value="1"/>
</dbReference>
<evidence type="ECO:0000256" key="3">
    <source>
        <dbReference type="ARBA" id="ARBA00023082"/>
    </source>
</evidence>
<evidence type="ECO:0000313" key="7">
    <source>
        <dbReference type="EMBL" id="PKQ66305.1"/>
    </source>
</evidence>
<dbReference type="EMBL" id="NKXO01000050">
    <property type="protein sequence ID" value="PKQ66305.1"/>
    <property type="molecule type" value="Genomic_DNA"/>
</dbReference>
<dbReference type="SUPFAM" id="SSF88946">
    <property type="entry name" value="Sigma2 domain of RNA polymerase sigma factors"/>
    <property type="match status" value="1"/>
</dbReference>
<comment type="similarity">
    <text evidence="1">Belongs to the sigma-70 factor family. ECF subfamily.</text>
</comment>
<reference evidence="7 8" key="1">
    <citation type="submission" date="2017-06" db="EMBL/GenBank/DDBJ databases">
        <title>Raineya orbicola gen. nov., sp. nov. a slightly thermophilic bacterium of the phylum Bacteroidetes and the description of Raineyaceae fam. nov.</title>
        <authorList>
            <person name="Albuquerque L."/>
            <person name="Polonia A.R.M."/>
            <person name="Barroso C."/>
            <person name="Froufe H.J.C."/>
            <person name="Lage O."/>
            <person name="Lobo-Da-Cunha A."/>
            <person name="Egas C."/>
            <person name="Da Costa M.S."/>
        </authorList>
    </citation>
    <scope>NUCLEOTIDE SEQUENCE [LARGE SCALE GENOMIC DNA]</scope>
    <source>
        <strain evidence="7 8">SPSPC-11</strain>
    </source>
</reference>
<keyword evidence="3" id="KW-0731">Sigma factor</keyword>
<keyword evidence="8" id="KW-1185">Reference proteome</keyword>
<dbReference type="RefSeq" id="WP_243390593.1">
    <property type="nucleotide sequence ID" value="NZ_NKXO01000050.1"/>
</dbReference>
<proteinExistence type="inferred from homology"/>
<dbReference type="GO" id="GO:0003677">
    <property type="term" value="F:DNA binding"/>
    <property type="evidence" value="ECO:0007669"/>
    <property type="project" value="UniProtKB-KW"/>
</dbReference>
<keyword evidence="2" id="KW-0805">Transcription regulation</keyword>
<gene>
    <name evidence="7" type="ORF">Rain11_2425</name>
</gene>
<comment type="caution">
    <text evidence="7">The sequence shown here is derived from an EMBL/GenBank/DDBJ whole genome shotgun (WGS) entry which is preliminary data.</text>
</comment>
<dbReference type="InterPro" id="IPR007627">
    <property type="entry name" value="RNA_pol_sigma70_r2"/>
</dbReference>
<dbReference type="Proteomes" id="UP000233387">
    <property type="component" value="Unassembled WGS sequence"/>
</dbReference>
<dbReference type="AlphaFoldDB" id="A0A2N3I7N4"/>
<dbReference type="Gene3D" id="1.10.1740.10">
    <property type="match status" value="1"/>
</dbReference>
<dbReference type="InterPro" id="IPR039425">
    <property type="entry name" value="RNA_pol_sigma-70-like"/>
</dbReference>
<dbReference type="PANTHER" id="PTHR43133">
    <property type="entry name" value="RNA POLYMERASE ECF-TYPE SIGMA FACTO"/>
    <property type="match status" value="1"/>
</dbReference>
<evidence type="ECO:0000256" key="2">
    <source>
        <dbReference type="ARBA" id="ARBA00023015"/>
    </source>
</evidence>
<organism evidence="7 8">
    <name type="scientific">Raineya orbicola</name>
    <dbReference type="NCBI Taxonomy" id="2016530"/>
    <lineage>
        <taxon>Bacteria</taxon>
        <taxon>Pseudomonadati</taxon>
        <taxon>Bacteroidota</taxon>
        <taxon>Cytophagia</taxon>
        <taxon>Cytophagales</taxon>
        <taxon>Raineyaceae</taxon>
        <taxon>Raineya</taxon>
    </lineage>
</organism>
<evidence type="ECO:0000256" key="1">
    <source>
        <dbReference type="ARBA" id="ARBA00010641"/>
    </source>
</evidence>
<dbReference type="GO" id="GO:0006352">
    <property type="term" value="P:DNA-templated transcription initiation"/>
    <property type="evidence" value="ECO:0007669"/>
    <property type="project" value="InterPro"/>
</dbReference>
<evidence type="ECO:0000313" key="8">
    <source>
        <dbReference type="Proteomes" id="UP000233387"/>
    </source>
</evidence>
<feature type="domain" description="RNA polymerase sigma-70 region 2" evidence="6">
    <location>
        <begin position="38"/>
        <end position="106"/>
    </location>
</feature>
<dbReference type="InterPro" id="IPR013324">
    <property type="entry name" value="RNA_pol_sigma_r3/r4-like"/>
</dbReference>